<dbReference type="EMBL" id="WJQU01000003">
    <property type="protein sequence ID" value="KAJ6638788.1"/>
    <property type="molecule type" value="Genomic_DNA"/>
</dbReference>
<evidence type="ECO:0000313" key="3">
    <source>
        <dbReference type="Proteomes" id="UP001151699"/>
    </source>
</evidence>
<dbReference type="OrthoDB" id="258495at2759"/>
<sequence length="458" mass="51837">MNILFKLTLCIGVFGLIVFGSDEEPRIKTNLTKANYTREIEFGCSQRSTKSACWRYCSKSRANWCHTFYSKNGHCFADIDCQDSEVCQGWCAWNSVKGCSRDCNEEKKPSQKKKCPPDQQYWLCQTSYGFGSKSKLATGGKWVSADISNEQVANSSTNTLKFDGNDISSFTVNASEPQSALWYPMGELKLTSTKFCWKFLIKEMPKFSTILVGISDLDRMRPRSEVRGLFWGGNKLTVGSGLLIGNFGPKFQEKDTPAILVNVINGKIRMHTFVNKKPYGLAYDVPETALNGIYPAVKIVGSGLVKIDECERSDLPTDGIFDVQPLEIEGNWTLYTIGTAEFRGSAITLKIVQAYNRDYKQSFKIRMRVISRFGGRLYKNATSNWFAEIDSQISERKEQTNPEVMKYEHMISTHIFSIKNVTVDAANGELILESKDYTSIWKKLKPKQTVVNWNPFPL</sequence>
<protein>
    <submittedName>
        <fullName evidence="2">Uncharacterized protein</fullName>
    </submittedName>
</protein>
<name>A0A9Q0S0B6_9DIPT</name>
<keyword evidence="3" id="KW-1185">Reference proteome</keyword>
<feature type="chain" id="PRO_5040249149" evidence="1">
    <location>
        <begin position="16"/>
        <end position="458"/>
    </location>
</feature>
<reference evidence="2" key="1">
    <citation type="submission" date="2022-07" db="EMBL/GenBank/DDBJ databases">
        <authorList>
            <person name="Trinca V."/>
            <person name="Uliana J.V.C."/>
            <person name="Torres T.T."/>
            <person name="Ward R.J."/>
            <person name="Monesi N."/>
        </authorList>
    </citation>
    <scope>NUCLEOTIDE SEQUENCE</scope>
    <source>
        <strain evidence="2">HSMRA1968</strain>
        <tissue evidence="2">Whole embryos</tissue>
    </source>
</reference>
<keyword evidence="1" id="KW-0732">Signal</keyword>
<accession>A0A9Q0S0B6</accession>
<evidence type="ECO:0000313" key="2">
    <source>
        <dbReference type="EMBL" id="KAJ6638788.1"/>
    </source>
</evidence>
<evidence type="ECO:0000256" key="1">
    <source>
        <dbReference type="SAM" id="SignalP"/>
    </source>
</evidence>
<gene>
    <name evidence="2" type="ORF">Bhyg_11526</name>
</gene>
<dbReference type="AlphaFoldDB" id="A0A9Q0S0B6"/>
<proteinExistence type="predicted"/>
<feature type="signal peptide" evidence="1">
    <location>
        <begin position="1"/>
        <end position="15"/>
    </location>
</feature>
<organism evidence="2 3">
    <name type="scientific">Pseudolycoriella hygida</name>
    <dbReference type="NCBI Taxonomy" id="35572"/>
    <lineage>
        <taxon>Eukaryota</taxon>
        <taxon>Metazoa</taxon>
        <taxon>Ecdysozoa</taxon>
        <taxon>Arthropoda</taxon>
        <taxon>Hexapoda</taxon>
        <taxon>Insecta</taxon>
        <taxon>Pterygota</taxon>
        <taxon>Neoptera</taxon>
        <taxon>Endopterygota</taxon>
        <taxon>Diptera</taxon>
        <taxon>Nematocera</taxon>
        <taxon>Sciaroidea</taxon>
        <taxon>Sciaridae</taxon>
        <taxon>Pseudolycoriella</taxon>
    </lineage>
</organism>
<dbReference type="Proteomes" id="UP001151699">
    <property type="component" value="Chromosome X"/>
</dbReference>
<comment type="caution">
    <text evidence="2">The sequence shown here is derived from an EMBL/GenBank/DDBJ whole genome shotgun (WGS) entry which is preliminary data.</text>
</comment>